<feature type="coiled-coil region" evidence="10">
    <location>
        <begin position="400"/>
        <end position="427"/>
    </location>
</feature>
<accession>G8C0C2</accession>
<proteinExistence type="predicted"/>
<feature type="transmembrane region" description="Helical" evidence="12">
    <location>
        <begin position="95"/>
        <end position="113"/>
    </location>
</feature>
<evidence type="ECO:0000256" key="11">
    <source>
        <dbReference type="SAM" id="MobiDB-lite"/>
    </source>
</evidence>
<dbReference type="SUPFAM" id="SSF53448">
    <property type="entry name" value="Nucleotide-diphospho-sugar transferases"/>
    <property type="match status" value="1"/>
</dbReference>
<dbReference type="GO" id="GO:0030428">
    <property type="term" value="C:cell septum"/>
    <property type="evidence" value="ECO:0007669"/>
    <property type="project" value="TreeGrafter"/>
</dbReference>
<dbReference type="Proteomes" id="UP000005666">
    <property type="component" value="Chromosome 13"/>
</dbReference>
<evidence type="ECO:0000313" key="14">
    <source>
        <dbReference type="EMBL" id="CCE65637.1"/>
    </source>
</evidence>
<feature type="transmembrane region" description="Helical" evidence="12">
    <location>
        <begin position="56"/>
        <end position="75"/>
    </location>
</feature>
<feature type="transmembrane region" description="Helical" evidence="12">
    <location>
        <begin position="347"/>
        <end position="370"/>
    </location>
</feature>
<reference evidence="14 15" key="1">
    <citation type="journal article" date="2011" name="Proc. Natl. Acad. Sci. U.S.A.">
        <title>Evolutionary erosion of yeast sex chromosomes by mating-type switching accidents.</title>
        <authorList>
            <person name="Gordon J.L."/>
            <person name="Armisen D."/>
            <person name="Proux-Wera E."/>
            <person name="Oheigeartaigh S.S."/>
            <person name="Byrne K.P."/>
            <person name="Wolfe K.H."/>
        </authorList>
    </citation>
    <scope>NUCLEOTIDE SEQUENCE [LARGE SCALE GENOMIC DNA]</scope>
    <source>
        <strain evidence="15">ATCC 24235 / CBS 4417 / NBRC 1672 / NRRL Y-8282 / UCD 70-5</strain>
    </source>
</reference>
<evidence type="ECO:0000256" key="1">
    <source>
        <dbReference type="ARBA" id="ARBA00004651"/>
    </source>
</evidence>
<evidence type="ECO:0000256" key="5">
    <source>
        <dbReference type="ARBA" id="ARBA00022679"/>
    </source>
</evidence>
<dbReference type="EMBL" id="HE612868">
    <property type="protein sequence ID" value="CCE65637.1"/>
    <property type="molecule type" value="Genomic_DNA"/>
</dbReference>
<dbReference type="CDD" id="cd04190">
    <property type="entry name" value="Chitin_synth_C"/>
    <property type="match status" value="1"/>
</dbReference>
<feature type="domain" description="Chitin synthase 4-like" evidence="13">
    <location>
        <begin position="256"/>
        <end position="333"/>
    </location>
</feature>
<dbReference type="Pfam" id="PF22997">
    <property type="entry name" value="CHS4"/>
    <property type="match status" value="1"/>
</dbReference>
<dbReference type="InterPro" id="IPR054295">
    <property type="entry name" value="CHS4-like_dom"/>
</dbReference>
<dbReference type="PANTHER" id="PTHR22914:SF16">
    <property type="entry name" value="CHITIN SYNTHASE 3"/>
    <property type="match status" value="1"/>
</dbReference>
<name>G8C0C2_TETPH</name>
<evidence type="ECO:0000256" key="4">
    <source>
        <dbReference type="ARBA" id="ARBA00022676"/>
    </source>
</evidence>
<dbReference type="InterPro" id="IPR004835">
    <property type="entry name" value="Chitin_synth"/>
</dbReference>
<dbReference type="eggNOG" id="KOG2571">
    <property type="taxonomic scope" value="Eukaryota"/>
</dbReference>
<evidence type="ECO:0000256" key="10">
    <source>
        <dbReference type="SAM" id="Coils"/>
    </source>
</evidence>
<evidence type="ECO:0000256" key="6">
    <source>
        <dbReference type="ARBA" id="ARBA00022692"/>
    </source>
</evidence>
<dbReference type="GO" id="GO:0005886">
    <property type="term" value="C:plasma membrane"/>
    <property type="evidence" value="ECO:0007669"/>
    <property type="project" value="UniProtKB-SubCell"/>
</dbReference>
<evidence type="ECO:0000256" key="8">
    <source>
        <dbReference type="ARBA" id="ARBA00023136"/>
    </source>
</evidence>
<dbReference type="GO" id="GO:0006031">
    <property type="term" value="P:chitin biosynthetic process"/>
    <property type="evidence" value="ECO:0007669"/>
    <property type="project" value="TreeGrafter"/>
</dbReference>
<keyword evidence="10" id="KW-0175">Coiled coil</keyword>
<keyword evidence="4" id="KW-0328">Glycosyltransferase</keyword>
<feature type="transmembrane region" description="Helical" evidence="12">
    <location>
        <begin position="947"/>
        <end position="967"/>
    </location>
</feature>
<dbReference type="GeneID" id="11531842"/>
<dbReference type="GO" id="GO:0004100">
    <property type="term" value="F:chitin synthase activity"/>
    <property type="evidence" value="ECO:0007669"/>
    <property type="project" value="UniProtKB-EC"/>
</dbReference>
<keyword evidence="9" id="KW-0325">Glycoprotein</keyword>
<dbReference type="PANTHER" id="PTHR22914">
    <property type="entry name" value="CHITIN SYNTHASE"/>
    <property type="match status" value="1"/>
</dbReference>
<keyword evidence="7 12" id="KW-1133">Transmembrane helix</keyword>
<dbReference type="HOGENOM" id="CLU_002572_1_0_1"/>
<evidence type="ECO:0000256" key="7">
    <source>
        <dbReference type="ARBA" id="ARBA00022989"/>
    </source>
</evidence>
<protein>
    <recommendedName>
        <fullName evidence="2">chitin synthase</fullName>
        <ecNumber evidence="2">2.4.1.16</ecNumber>
    </recommendedName>
</protein>
<feature type="transmembrane region" description="Helical" evidence="12">
    <location>
        <begin position="914"/>
        <end position="941"/>
    </location>
</feature>
<evidence type="ECO:0000256" key="12">
    <source>
        <dbReference type="SAM" id="Phobius"/>
    </source>
</evidence>
<dbReference type="KEGG" id="tpf:TPHA_0M00620"/>
<keyword evidence="5" id="KW-0808">Transferase</keyword>
<keyword evidence="15" id="KW-1185">Reference proteome</keyword>
<dbReference type="OMA" id="VENTRDH"/>
<keyword evidence="3" id="KW-1003">Cell membrane</keyword>
<dbReference type="Pfam" id="PF03142">
    <property type="entry name" value="Chitin_synth_2"/>
    <property type="match status" value="1"/>
</dbReference>
<comment type="subcellular location">
    <subcellularLocation>
        <location evidence="1">Cell membrane</location>
        <topology evidence="1">Multi-pass membrane protein</topology>
    </subcellularLocation>
</comment>
<gene>
    <name evidence="14" type="primary">TPHA0M00620</name>
    <name evidence="14" type="ordered locus">TPHA_0M00620</name>
</gene>
<evidence type="ECO:0000313" key="15">
    <source>
        <dbReference type="Proteomes" id="UP000005666"/>
    </source>
</evidence>
<feature type="transmembrane region" description="Helical" evidence="12">
    <location>
        <begin position="974"/>
        <end position="998"/>
    </location>
</feature>
<evidence type="ECO:0000259" key="13">
    <source>
        <dbReference type="Pfam" id="PF22997"/>
    </source>
</evidence>
<evidence type="ECO:0000256" key="9">
    <source>
        <dbReference type="ARBA" id="ARBA00023180"/>
    </source>
</evidence>
<dbReference type="RefSeq" id="XP_003688071.1">
    <property type="nucleotide sequence ID" value="XM_003688023.1"/>
</dbReference>
<dbReference type="STRING" id="1071381.G8C0C2"/>
<dbReference type="EC" id="2.4.1.16" evidence="2"/>
<organism evidence="14 15">
    <name type="scientific">Tetrapisispora phaffii (strain ATCC 24235 / CBS 4417 / NBRC 1672 / NRRL Y-8282 / UCD 70-5)</name>
    <name type="common">Yeast</name>
    <name type="synonym">Fabospora phaffii</name>
    <dbReference type="NCBI Taxonomy" id="1071381"/>
    <lineage>
        <taxon>Eukaryota</taxon>
        <taxon>Fungi</taxon>
        <taxon>Dikarya</taxon>
        <taxon>Ascomycota</taxon>
        <taxon>Saccharomycotina</taxon>
        <taxon>Saccharomycetes</taxon>
        <taxon>Saccharomycetales</taxon>
        <taxon>Saccharomycetaceae</taxon>
        <taxon>Tetrapisispora</taxon>
    </lineage>
</organism>
<evidence type="ECO:0000256" key="2">
    <source>
        <dbReference type="ARBA" id="ARBA00012543"/>
    </source>
</evidence>
<keyword evidence="8 12" id="KW-0472">Membrane</keyword>
<dbReference type="OrthoDB" id="370884at2759"/>
<evidence type="ECO:0000256" key="3">
    <source>
        <dbReference type="ARBA" id="ARBA00022475"/>
    </source>
</evidence>
<sequence length="1046" mass="119430">MNVGNSDATNNAESETLDNNSAYDSNSAENGVSEHRLRWYQKFGRFANTGDARARFNYWLFYCYLLTFWIPAALLAKCGMREHGRRVAWREKIGLLSIILFLGLFVSFLTFGFNRTICSPVENTRDHKDNFSDTLLMHGKAFNLQLFNHIVVPGISQTTNFMGEPYNYGGYDASFLFQNVNGNCKGLITPKDNCTIPHNDIGDLAWYYPCKILNDVGELIEYSNEMELESHFDGWNCHTSNISREEFYKMNSSVTVTYKWEDLKKQSNKLVVVNGQVLDLSRLDYLDRYNLNYPIHFDEIKTLKLEGYDLSLLYTSEGQKRMLRCLTEITKVGIIDSKTVGCLIADVVLYLSLVIILSIVISKFFFACYFKWVIAKGQGVSKVDNKTFLKELRDIEKWSNNTLEQDQENLNNNIQRSSNNNDDQGNNDFEIETPIKFNEKVEKHFPYLSRIKHVNNKPSTDDNIDISVKGYTTISLQDHFHKVSSSSQCLLKTNSFLNGLNSSISLVPSDKGSTSQLQFEKSLIHKKALVQPDIYFTPFNFPLVYTVCFVTCYSEEAEGIKATLDSLTATDYPGSHKLLMVVCDGLVKGSNNDKTTPEICISMMEDFVIDPTDVEASSYIAVATGRRRHNMAKIYCGYYRYKGNDIKNKDKRLPMVTIVKCGLPEESQDVKPGNRGKRDSQVLMMSFFQKLLFNERMTELEYHLLKGIWQITGTNATFYELILMVDADTKVYPNSISHMVAEMIKDPLIMGLCGETKIVNKAQSWVTMIQVFEYYISHHQTKAFESVFGSVTCLPGCFSMYRLKAPKGTEGFWVPILINPDIVEKYSDNVTNTLHKKNLLLLGEDRYLSSLLLKTHSGRKMVFVPKAACKTMVPDTFKVLLSQRRRWVNSTIHNLFELVLVRDLCGTFCFSMQFFILIELIGTLVLPLAICFTMYIIFFSITSSPTPVITLVLLALILGLPGILVVVTATRISYIMWLGVYILALPIWNFVIPVYAYWKFDDFSWGDTRAVDGETKDNHGDDEGIFDYSNIKLMKLEDHIKLDSNI</sequence>
<feature type="region of interest" description="Disordered" evidence="11">
    <location>
        <begin position="1"/>
        <end position="27"/>
    </location>
</feature>
<dbReference type="InterPro" id="IPR029044">
    <property type="entry name" value="Nucleotide-diphossugar_trans"/>
</dbReference>
<keyword evidence="6 12" id="KW-0812">Transmembrane</keyword>
<dbReference type="AlphaFoldDB" id="G8C0C2"/>